<keyword evidence="2" id="KW-0732">Signal</keyword>
<evidence type="ECO:0000313" key="3">
    <source>
        <dbReference type="EMBL" id="MFC5346000.1"/>
    </source>
</evidence>
<dbReference type="Proteomes" id="UP001596152">
    <property type="component" value="Unassembled WGS sequence"/>
</dbReference>
<sequence>MNFAPWLSMLAVVLAGGATALQAPTNARLATAVNGPVNAAFVSFAVGTAALGILAAILHTRPDVEAAKGLPWYAWIGGLYGVIFVVAATWAVPRLGVAMTITLMVAGQLMLSLILDHFGALGVPQAPISLTRLAGVALVIGGVILVRRG</sequence>
<feature type="transmembrane region" description="Helical" evidence="1">
    <location>
        <begin position="127"/>
        <end position="146"/>
    </location>
</feature>
<dbReference type="EMBL" id="JBHSLF010000055">
    <property type="protein sequence ID" value="MFC5346000.1"/>
    <property type="molecule type" value="Genomic_DNA"/>
</dbReference>
<reference evidence="4" key="1">
    <citation type="journal article" date="2019" name="Int. J. Syst. Evol. Microbiol.">
        <title>The Global Catalogue of Microorganisms (GCM) 10K type strain sequencing project: providing services to taxonomists for standard genome sequencing and annotation.</title>
        <authorList>
            <consortium name="The Broad Institute Genomics Platform"/>
            <consortium name="The Broad Institute Genome Sequencing Center for Infectious Disease"/>
            <person name="Wu L."/>
            <person name="Ma J."/>
        </authorList>
    </citation>
    <scope>NUCLEOTIDE SEQUENCE [LARGE SCALE GENOMIC DNA]</scope>
    <source>
        <strain evidence="4">JCM 12125</strain>
    </source>
</reference>
<feature type="transmembrane region" description="Helical" evidence="1">
    <location>
        <begin position="97"/>
        <end position="115"/>
    </location>
</feature>
<feature type="chain" id="PRO_5046478233" evidence="2">
    <location>
        <begin position="23"/>
        <end position="149"/>
    </location>
</feature>
<keyword evidence="4" id="KW-1185">Reference proteome</keyword>
<name>A0ABW0FW85_9CAUL</name>
<gene>
    <name evidence="3" type="ORF">ACFPIE_18955</name>
</gene>
<evidence type="ECO:0000256" key="1">
    <source>
        <dbReference type="SAM" id="Phobius"/>
    </source>
</evidence>
<keyword evidence="1" id="KW-0812">Transmembrane</keyword>
<dbReference type="PANTHER" id="PTHR34821">
    <property type="entry name" value="INNER MEMBRANE PROTEIN YDCZ"/>
    <property type="match status" value="1"/>
</dbReference>
<comment type="caution">
    <text evidence="3">The sequence shown here is derived from an EMBL/GenBank/DDBJ whole genome shotgun (WGS) entry which is preliminary data.</text>
</comment>
<organism evidence="3 4">
    <name type="scientific">Brevundimonas staleyi</name>
    <dbReference type="NCBI Taxonomy" id="74326"/>
    <lineage>
        <taxon>Bacteria</taxon>
        <taxon>Pseudomonadati</taxon>
        <taxon>Pseudomonadota</taxon>
        <taxon>Alphaproteobacteria</taxon>
        <taxon>Caulobacterales</taxon>
        <taxon>Caulobacteraceae</taxon>
        <taxon>Brevundimonas</taxon>
    </lineage>
</organism>
<evidence type="ECO:0000256" key="2">
    <source>
        <dbReference type="SAM" id="SignalP"/>
    </source>
</evidence>
<protein>
    <submittedName>
        <fullName evidence="3">DMT family transporter</fullName>
    </submittedName>
</protein>
<dbReference type="PANTHER" id="PTHR34821:SF2">
    <property type="entry name" value="INNER MEMBRANE PROTEIN YDCZ"/>
    <property type="match status" value="1"/>
</dbReference>
<keyword evidence="1" id="KW-0472">Membrane</keyword>
<dbReference type="RefSeq" id="WP_374038428.1">
    <property type="nucleotide sequence ID" value="NZ_CP169082.1"/>
</dbReference>
<dbReference type="Pfam" id="PF04657">
    <property type="entry name" value="DMT_YdcZ"/>
    <property type="match status" value="1"/>
</dbReference>
<feature type="transmembrane region" description="Helical" evidence="1">
    <location>
        <begin position="70"/>
        <end position="91"/>
    </location>
</feature>
<feature type="signal peptide" evidence="2">
    <location>
        <begin position="1"/>
        <end position="22"/>
    </location>
</feature>
<keyword evidence="1" id="KW-1133">Transmembrane helix</keyword>
<dbReference type="InterPro" id="IPR006750">
    <property type="entry name" value="YdcZ"/>
</dbReference>
<proteinExistence type="predicted"/>
<evidence type="ECO:0000313" key="4">
    <source>
        <dbReference type="Proteomes" id="UP001596152"/>
    </source>
</evidence>
<feature type="transmembrane region" description="Helical" evidence="1">
    <location>
        <begin position="39"/>
        <end position="58"/>
    </location>
</feature>
<accession>A0ABW0FW85</accession>